<evidence type="ECO:0000256" key="4">
    <source>
        <dbReference type="ARBA" id="ARBA00022485"/>
    </source>
</evidence>
<keyword evidence="7" id="KW-0677">Repeat</keyword>
<dbReference type="InterPro" id="IPR019574">
    <property type="entry name" value="NADH_UbQ_OxRdtase_Gsu_4Fe4S-bd"/>
</dbReference>
<accession>A0A2N1PRG1</accession>
<feature type="domain" description="4Fe-4S ferredoxin-type" evidence="15">
    <location>
        <begin position="179"/>
        <end position="208"/>
    </location>
</feature>
<dbReference type="Gene3D" id="3.10.20.740">
    <property type="match status" value="1"/>
</dbReference>
<dbReference type="Pfam" id="PF02256">
    <property type="entry name" value="Fe_hyd_SSU"/>
    <property type="match status" value="1"/>
</dbReference>
<evidence type="ECO:0000313" key="18">
    <source>
        <dbReference type="Proteomes" id="UP000233256"/>
    </source>
</evidence>
<dbReference type="EMBL" id="PGXC01000003">
    <property type="protein sequence ID" value="PKK90919.1"/>
    <property type="molecule type" value="Genomic_DNA"/>
</dbReference>
<dbReference type="FunFam" id="3.30.70.20:FF:000035">
    <property type="entry name" value="Iron hydrogenase 1"/>
    <property type="match status" value="1"/>
</dbReference>
<keyword evidence="10" id="KW-0411">Iron-sulfur</keyword>
<dbReference type="SMART" id="SM00929">
    <property type="entry name" value="NADH-G_4Fe-4S_3"/>
    <property type="match status" value="1"/>
</dbReference>
<dbReference type="NCBIfam" id="TIGR02512">
    <property type="entry name" value="FeFe_hydrog_A"/>
    <property type="match status" value="1"/>
</dbReference>
<dbReference type="InterPro" id="IPR009016">
    <property type="entry name" value="Fe_hydrogenase"/>
</dbReference>
<dbReference type="PANTHER" id="PTHR11615">
    <property type="entry name" value="NITRATE, FORMATE, IRON DEHYDROGENASE"/>
    <property type="match status" value="1"/>
</dbReference>
<dbReference type="InterPro" id="IPR049830">
    <property type="entry name" value="HndD"/>
</dbReference>
<evidence type="ECO:0000256" key="12">
    <source>
        <dbReference type="ARBA" id="ARBA00023136"/>
    </source>
</evidence>
<feature type="domain" description="4Fe-4S His(Cys)3-ligated-type" evidence="16">
    <location>
        <begin position="77"/>
        <end position="116"/>
    </location>
</feature>
<dbReference type="InterPro" id="IPR017900">
    <property type="entry name" value="4Fe4S_Fe_S_CS"/>
</dbReference>
<dbReference type="InterPro" id="IPR017896">
    <property type="entry name" value="4Fe4S_Fe-S-bd"/>
</dbReference>
<keyword evidence="5" id="KW-0001">2Fe-2S</keyword>
<evidence type="ECO:0000259" key="15">
    <source>
        <dbReference type="PROSITE" id="PS51379"/>
    </source>
</evidence>
<dbReference type="InterPro" id="IPR003149">
    <property type="entry name" value="Fe_hydrogenase_ssu"/>
</dbReference>
<dbReference type="GO" id="GO:0016020">
    <property type="term" value="C:membrane"/>
    <property type="evidence" value="ECO:0007669"/>
    <property type="project" value="UniProtKB-SubCell"/>
</dbReference>
<dbReference type="Pfam" id="PF02906">
    <property type="entry name" value="Fe_hyd_lg_C"/>
    <property type="match status" value="1"/>
</dbReference>
<evidence type="ECO:0000256" key="2">
    <source>
        <dbReference type="ARBA" id="ARBA00004370"/>
    </source>
</evidence>
<dbReference type="InterPro" id="IPR001041">
    <property type="entry name" value="2Fe-2S_ferredoxin-type"/>
</dbReference>
<dbReference type="GO" id="GO:0051537">
    <property type="term" value="F:2 iron, 2 sulfur cluster binding"/>
    <property type="evidence" value="ECO:0007669"/>
    <property type="project" value="UniProtKB-KW"/>
</dbReference>
<keyword evidence="12" id="KW-0472">Membrane</keyword>
<comment type="cofactor">
    <cofactor evidence="13">
        <name>[2Fe-2S] cluster</name>
        <dbReference type="ChEBI" id="CHEBI:190135"/>
    </cofactor>
</comment>
<comment type="similarity">
    <text evidence="3">Belongs to the complex I 75 kDa subunit family.</text>
</comment>
<comment type="caution">
    <text evidence="17">The sequence shown here is derived from an EMBL/GenBank/DDBJ whole genome shotgun (WGS) entry which is preliminary data.</text>
</comment>
<evidence type="ECO:0000256" key="9">
    <source>
        <dbReference type="ARBA" id="ARBA00023004"/>
    </source>
</evidence>
<evidence type="ECO:0000259" key="16">
    <source>
        <dbReference type="PROSITE" id="PS51839"/>
    </source>
</evidence>
<organism evidence="17 18">
    <name type="scientific">Candidatus Wallbacteria bacterium HGW-Wallbacteria-1</name>
    <dbReference type="NCBI Taxonomy" id="2013854"/>
    <lineage>
        <taxon>Bacteria</taxon>
        <taxon>Candidatus Walliibacteriota</taxon>
    </lineage>
</organism>
<dbReference type="SUPFAM" id="SSF53920">
    <property type="entry name" value="Fe-only hydrogenase"/>
    <property type="match status" value="1"/>
</dbReference>
<dbReference type="Gene3D" id="3.30.70.20">
    <property type="match status" value="1"/>
</dbReference>
<dbReference type="Gene3D" id="3.40.50.1780">
    <property type="match status" value="1"/>
</dbReference>
<dbReference type="PROSITE" id="PS51085">
    <property type="entry name" value="2FE2S_FER_2"/>
    <property type="match status" value="1"/>
</dbReference>
<comment type="cofactor">
    <cofactor evidence="1">
        <name>[4Fe-4S] cluster</name>
        <dbReference type="ChEBI" id="CHEBI:49883"/>
    </cofactor>
</comment>
<dbReference type="SMART" id="SM00902">
    <property type="entry name" value="Fe_hyd_SSU"/>
    <property type="match status" value="1"/>
</dbReference>
<dbReference type="GO" id="GO:0005506">
    <property type="term" value="F:iron ion binding"/>
    <property type="evidence" value="ECO:0007669"/>
    <property type="project" value="InterPro"/>
</dbReference>
<dbReference type="InterPro" id="IPR013352">
    <property type="entry name" value="Fe_hydrogenase_subset"/>
</dbReference>
<protein>
    <submittedName>
        <fullName evidence="17">Ferredoxin</fullName>
    </submittedName>
</protein>
<dbReference type="Pfam" id="PF12838">
    <property type="entry name" value="Fer4_7"/>
    <property type="match status" value="1"/>
</dbReference>
<evidence type="ECO:0000256" key="1">
    <source>
        <dbReference type="ARBA" id="ARBA00001966"/>
    </source>
</evidence>
<reference evidence="17 18" key="1">
    <citation type="journal article" date="2017" name="ISME J.">
        <title>Potential for microbial H2 and metal transformations associated with novel bacteria and archaea in deep terrestrial subsurface sediments.</title>
        <authorList>
            <person name="Hernsdorf A.W."/>
            <person name="Amano Y."/>
            <person name="Miyakawa K."/>
            <person name="Ise K."/>
            <person name="Suzuki Y."/>
            <person name="Anantharaman K."/>
            <person name="Probst A."/>
            <person name="Burstein D."/>
            <person name="Thomas B.C."/>
            <person name="Banfield J.F."/>
        </authorList>
    </citation>
    <scope>NUCLEOTIDE SEQUENCE [LARGE SCALE GENOMIC DNA]</scope>
    <source>
        <strain evidence="17">HGW-Wallbacteria-1</strain>
    </source>
</reference>
<dbReference type="InterPro" id="IPR050340">
    <property type="entry name" value="Cytosolic_Fe-S_CAF"/>
</dbReference>
<dbReference type="NCBIfam" id="NF040763">
    <property type="entry name" value="FeFe_hydrog_A6"/>
    <property type="match status" value="1"/>
</dbReference>
<evidence type="ECO:0000256" key="5">
    <source>
        <dbReference type="ARBA" id="ARBA00022714"/>
    </source>
</evidence>
<name>A0A2N1PRG1_9BACT</name>
<comment type="subcellular location">
    <subcellularLocation>
        <location evidence="2">Membrane</location>
    </subcellularLocation>
</comment>
<evidence type="ECO:0000256" key="8">
    <source>
        <dbReference type="ARBA" id="ARBA00022967"/>
    </source>
</evidence>
<evidence type="ECO:0000256" key="6">
    <source>
        <dbReference type="ARBA" id="ARBA00022723"/>
    </source>
</evidence>
<dbReference type="InterPro" id="IPR036010">
    <property type="entry name" value="2Fe-2S_ferredoxin-like_sf"/>
</dbReference>
<evidence type="ECO:0000256" key="7">
    <source>
        <dbReference type="ARBA" id="ARBA00022737"/>
    </source>
</evidence>
<dbReference type="Proteomes" id="UP000233256">
    <property type="component" value="Unassembled WGS sequence"/>
</dbReference>
<keyword evidence="4" id="KW-0004">4Fe-4S</keyword>
<dbReference type="SUPFAM" id="SSF54862">
    <property type="entry name" value="4Fe-4S ferredoxins"/>
    <property type="match status" value="1"/>
</dbReference>
<keyword evidence="11" id="KW-0520">NAD</keyword>
<dbReference type="FunFam" id="3.10.20.740:FF:000004">
    <property type="entry name" value="NADH-quinone oxidoreductase"/>
    <property type="match status" value="1"/>
</dbReference>
<keyword evidence="9" id="KW-0408">Iron</keyword>
<dbReference type="PROSITE" id="PS00198">
    <property type="entry name" value="4FE4S_FER_1"/>
    <property type="match status" value="1"/>
</dbReference>
<dbReference type="GO" id="GO:0008901">
    <property type="term" value="F:ferredoxin hydrogenase activity"/>
    <property type="evidence" value="ECO:0007669"/>
    <property type="project" value="InterPro"/>
</dbReference>
<evidence type="ECO:0000256" key="13">
    <source>
        <dbReference type="ARBA" id="ARBA00034078"/>
    </source>
</evidence>
<feature type="domain" description="2Fe-2S ferredoxin-type" evidence="14">
    <location>
        <begin position="1"/>
        <end position="77"/>
    </location>
</feature>
<gene>
    <name evidence="17" type="ORF">CVV64_03890</name>
</gene>
<dbReference type="SUPFAM" id="SSF54292">
    <property type="entry name" value="2Fe-2S ferredoxin-like"/>
    <property type="match status" value="1"/>
</dbReference>
<sequence>MKVTINDKPYEFDHDMTILEACREAGIKIPTLCHLEGLSPSGSCRICVVEVNTSRNLVPSCAYPLTDGLEIRTSTERIREARKMIVELLIANHPQDCLNCTRNLNCELQRLASEVGAELHPHFKEKRHYDCDATSPSIVRDPNKCIICGRCVRVCEEIQGIGAIDFTKRGFETIVLPAFNDELADTTCVNCGQCIKVCPTGALSEQFNVKEVIDALNDPEKVTVVQIAPAVRVALGELYGVDEDNIAPLLVDALHRIGFKYVFDTNFAADLTIMEEGTELVSRITGGGTLPLITSCSPGWIKFIEHFYPSLLGNLSTCKSPQQMQGAMIKGYWAPKVKIDPRNVHVVSIMPCTAKKFEAQRPEMEVDGIRDVDTVLTTREVAKLLHAFDLDIKICQPAEFDNPLGEASGAGAIFGATGGVAEAAIRTVHKLVTGEELENIDMVPLRGFKGVKESTLKIGDLSVNIAIISGLQNARTVLDKVVSGEKSYHFIEIMACPGGCLNGGGQPVELDVEALKKRLQKIYNIDKGSKLRKSHDNPSIQKLYREFLDSPNSKVAHKYLHTHYTKRDENV</sequence>
<dbReference type="GO" id="GO:0051539">
    <property type="term" value="F:4 iron, 4 sulfur cluster binding"/>
    <property type="evidence" value="ECO:0007669"/>
    <property type="project" value="UniProtKB-KW"/>
</dbReference>
<proteinExistence type="inferred from homology"/>
<dbReference type="Gene3D" id="4.10.260.20">
    <property type="entry name" value="Iron hydrogenase, small subunit"/>
    <property type="match status" value="1"/>
</dbReference>
<dbReference type="AlphaFoldDB" id="A0A2N1PRG1"/>
<feature type="domain" description="4Fe-4S ferredoxin-type" evidence="15">
    <location>
        <begin position="136"/>
        <end position="166"/>
    </location>
</feature>
<evidence type="ECO:0000256" key="10">
    <source>
        <dbReference type="ARBA" id="ARBA00023014"/>
    </source>
</evidence>
<keyword evidence="6" id="KW-0479">Metal-binding</keyword>
<dbReference type="InterPro" id="IPR004108">
    <property type="entry name" value="Fe_hydrogenase_lsu_C"/>
</dbReference>
<keyword evidence="8" id="KW-1278">Translocase</keyword>
<dbReference type="CDD" id="cd00207">
    <property type="entry name" value="fer2"/>
    <property type="match status" value="1"/>
</dbReference>
<evidence type="ECO:0000259" key="14">
    <source>
        <dbReference type="PROSITE" id="PS51085"/>
    </source>
</evidence>
<dbReference type="InterPro" id="IPR036991">
    <property type="entry name" value="Fe_hydrogenase_ssu_sf"/>
</dbReference>
<dbReference type="PROSITE" id="PS51839">
    <property type="entry name" value="4FE4S_HC3"/>
    <property type="match status" value="1"/>
</dbReference>
<dbReference type="Gene3D" id="3.40.950.10">
    <property type="entry name" value="Fe-only Hydrogenase (Larger Subunit), Chain L, domain 3"/>
    <property type="match status" value="1"/>
</dbReference>
<dbReference type="Pfam" id="PF10588">
    <property type="entry name" value="NADH-G_4Fe-4S_3"/>
    <property type="match status" value="1"/>
</dbReference>
<evidence type="ECO:0000256" key="3">
    <source>
        <dbReference type="ARBA" id="ARBA00005404"/>
    </source>
</evidence>
<dbReference type="Pfam" id="PF13510">
    <property type="entry name" value="Fer2_4"/>
    <property type="match status" value="1"/>
</dbReference>
<dbReference type="PROSITE" id="PS51379">
    <property type="entry name" value="4FE4S_FER_2"/>
    <property type="match status" value="2"/>
</dbReference>
<evidence type="ECO:0000256" key="11">
    <source>
        <dbReference type="ARBA" id="ARBA00023027"/>
    </source>
</evidence>
<evidence type="ECO:0000313" key="17">
    <source>
        <dbReference type="EMBL" id="PKK90919.1"/>
    </source>
</evidence>